<dbReference type="PANTHER" id="PTHR24333:SF5">
    <property type="entry name" value="VENT HOMEOBOX"/>
    <property type="match status" value="1"/>
</dbReference>
<evidence type="ECO:0000256" key="4">
    <source>
        <dbReference type="SAM" id="MobiDB-lite"/>
    </source>
</evidence>
<dbReference type="Gene3D" id="1.10.10.60">
    <property type="entry name" value="Homeodomain-like"/>
    <property type="match status" value="1"/>
</dbReference>
<dbReference type="SUPFAM" id="SSF46689">
    <property type="entry name" value="Homeodomain-like"/>
    <property type="match status" value="1"/>
</dbReference>
<dbReference type="Ensembl" id="ENSFHET00000013889.1">
    <property type="protein sequence ID" value="ENSFHEP00000001432.1"/>
    <property type="gene ID" value="ENSFHEG00000002176.1"/>
</dbReference>
<dbReference type="CDD" id="cd00086">
    <property type="entry name" value="homeodomain"/>
    <property type="match status" value="1"/>
</dbReference>
<dbReference type="GeneTree" id="ENSGT00940000167350"/>
<dbReference type="GO" id="GO:0036342">
    <property type="term" value="P:post-anal tail morphogenesis"/>
    <property type="evidence" value="ECO:0007669"/>
    <property type="project" value="Ensembl"/>
</dbReference>
<protein>
    <submittedName>
        <fullName evidence="6">Ventrally expressed dharma/bozozok antagonist</fullName>
    </submittedName>
</protein>
<feature type="compositionally biased region" description="Low complexity" evidence="4">
    <location>
        <begin position="88"/>
        <end position="110"/>
    </location>
</feature>
<name>A0A3Q2NQU5_FUNHE</name>
<evidence type="ECO:0000313" key="6">
    <source>
        <dbReference type="Ensembl" id="ENSFHEP00000001432.1"/>
    </source>
</evidence>
<dbReference type="PANTHER" id="PTHR24333">
    <property type="entry name" value="HOMEO BOX HB9 LIKE A-RELATED"/>
    <property type="match status" value="1"/>
</dbReference>
<keyword evidence="2 3" id="KW-0539">Nucleus</keyword>
<dbReference type="InterPro" id="IPR009057">
    <property type="entry name" value="Homeodomain-like_sf"/>
</dbReference>
<dbReference type="Proteomes" id="UP000265000">
    <property type="component" value="Unplaced"/>
</dbReference>
<keyword evidence="2 3" id="KW-0371">Homeobox</keyword>
<dbReference type="AlphaFoldDB" id="A0A3Q2NQU5"/>
<dbReference type="SMART" id="SM00389">
    <property type="entry name" value="HOX"/>
    <property type="match status" value="1"/>
</dbReference>
<dbReference type="GO" id="GO:0005634">
    <property type="term" value="C:nucleus"/>
    <property type="evidence" value="ECO:0007669"/>
    <property type="project" value="UniProtKB-SubCell"/>
</dbReference>
<dbReference type="Pfam" id="PF00046">
    <property type="entry name" value="Homeodomain"/>
    <property type="match status" value="1"/>
</dbReference>
<sequence length="278" mass="30610">MKGHFSIEWMAQSSKPAGPGTFPAAWGTHSESLPGFYCRPKSEKLLEAEQKHSQTLSQEGPEHQTSPSNQGKTSEAGFSSSTEEETSGYESEGGQPHSPSTHATSTSSTSPPSPPVGRRPRTAFTAEQISSLERAFKRNAYLGTQDKAELCKKLNLSDKQIRNWFQNRRMKLKRTVQDALAHACQANVASHFMHYPELQAYRPEPYPRYHSAPAAVGPEAMTPASYIHPHSLQYSSPLPGTSALPLDSFYQYSSLPGVMLPTAASHLRGPYPPCPQYY</sequence>
<dbReference type="PROSITE" id="PS50071">
    <property type="entry name" value="HOMEOBOX_2"/>
    <property type="match status" value="1"/>
</dbReference>
<evidence type="ECO:0000256" key="1">
    <source>
        <dbReference type="ARBA" id="ARBA00004123"/>
    </source>
</evidence>
<proteinExistence type="predicted"/>
<evidence type="ECO:0000313" key="7">
    <source>
        <dbReference type="Proteomes" id="UP000265000"/>
    </source>
</evidence>
<dbReference type="GO" id="GO:0060061">
    <property type="term" value="P:Spemann organizer formation"/>
    <property type="evidence" value="ECO:0007669"/>
    <property type="project" value="Ensembl"/>
</dbReference>
<feature type="DNA-binding region" description="Homeobox" evidence="2">
    <location>
        <begin position="117"/>
        <end position="176"/>
    </location>
</feature>
<dbReference type="STRING" id="8078.ENSFHEP00000001432"/>
<feature type="compositionally biased region" description="Polar residues" evidence="4">
    <location>
        <begin position="53"/>
        <end position="72"/>
    </location>
</feature>
<dbReference type="InterPro" id="IPR001356">
    <property type="entry name" value="HD"/>
</dbReference>
<reference evidence="6" key="2">
    <citation type="submission" date="2025-09" db="UniProtKB">
        <authorList>
            <consortium name="Ensembl"/>
        </authorList>
    </citation>
    <scope>IDENTIFICATION</scope>
</reference>
<comment type="subcellular location">
    <subcellularLocation>
        <location evidence="1 2 3">Nucleus</location>
    </subcellularLocation>
</comment>
<reference evidence="6" key="1">
    <citation type="submission" date="2025-08" db="UniProtKB">
        <authorList>
            <consortium name="Ensembl"/>
        </authorList>
    </citation>
    <scope>IDENTIFICATION</scope>
</reference>
<dbReference type="GO" id="GO:0042661">
    <property type="term" value="P:regulation of mesodermal cell fate specification"/>
    <property type="evidence" value="ECO:0007669"/>
    <property type="project" value="Ensembl"/>
</dbReference>
<dbReference type="GO" id="GO:0003677">
    <property type="term" value="F:DNA binding"/>
    <property type="evidence" value="ECO:0007669"/>
    <property type="project" value="UniProtKB-UniRule"/>
</dbReference>
<evidence type="ECO:0000256" key="3">
    <source>
        <dbReference type="RuleBase" id="RU000682"/>
    </source>
</evidence>
<feature type="region of interest" description="Disordered" evidence="4">
    <location>
        <begin position="12"/>
        <end position="120"/>
    </location>
</feature>
<feature type="domain" description="Homeobox" evidence="5">
    <location>
        <begin position="115"/>
        <end position="175"/>
    </location>
</feature>
<dbReference type="GO" id="GO:0042663">
    <property type="term" value="P:regulation of endodermal cell fate specification"/>
    <property type="evidence" value="ECO:0007669"/>
    <property type="project" value="Ensembl"/>
</dbReference>
<feature type="compositionally biased region" description="Basic and acidic residues" evidence="4">
    <location>
        <begin position="40"/>
        <end position="52"/>
    </location>
</feature>
<dbReference type="GO" id="GO:0009953">
    <property type="term" value="P:dorsal/ventral pattern formation"/>
    <property type="evidence" value="ECO:0007669"/>
    <property type="project" value="Ensembl"/>
</dbReference>
<evidence type="ECO:0000256" key="2">
    <source>
        <dbReference type="PROSITE-ProRule" id="PRU00108"/>
    </source>
</evidence>
<keyword evidence="2 3" id="KW-0238">DNA-binding</keyword>
<evidence type="ECO:0000259" key="5">
    <source>
        <dbReference type="PROSITE" id="PS50071"/>
    </source>
</evidence>
<organism evidence="6 7">
    <name type="scientific">Fundulus heteroclitus</name>
    <name type="common">Killifish</name>
    <name type="synonym">Mummichog</name>
    <dbReference type="NCBI Taxonomy" id="8078"/>
    <lineage>
        <taxon>Eukaryota</taxon>
        <taxon>Metazoa</taxon>
        <taxon>Chordata</taxon>
        <taxon>Craniata</taxon>
        <taxon>Vertebrata</taxon>
        <taxon>Euteleostomi</taxon>
        <taxon>Actinopterygii</taxon>
        <taxon>Neopterygii</taxon>
        <taxon>Teleostei</taxon>
        <taxon>Neoteleostei</taxon>
        <taxon>Acanthomorphata</taxon>
        <taxon>Ovalentaria</taxon>
        <taxon>Atherinomorphae</taxon>
        <taxon>Cyprinodontiformes</taxon>
        <taxon>Fundulidae</taxon>
        <taxon>Fundulus</taxon>
    </lineage>
</organism>
<keyword evidence="7" id="KW-1185">Reference proteome</keyword>
<dbReference type="InterPro" id="IPR050848">
    <property type="entry name" value="Homeobox_TF"/>
</dbReference>
<accession>A0A3Q2NQU5</accession>